<evidence type="ECO:0000313" key="3">
    <source>
        <dbReference type="Proteomes" id="UP000281406"/>
    </source>
</evidence>
<sequence length="142" mass="15428">MDWAAYGDSGTTQVVDAGSGSFSASPKVKGESPCWSIHQYSTNGLFSQEMRWRNAGEGKRGRDKAGAARRIPWGIASETKDMKKIPTGVSEAGDDAWSREIPPPSSRSLELYSGSGRRKGGGRHSSVITKFMQKSRNVEAFK</sequence>
<reference evidence="2 3" key="1">
    <citation type="submission" date="2018-10" db="EMBL/GenBank/DDBJ databases">
        <title>Genome assembly for a Yunnan-Guizhou Plateau 3E fish, Anabarilius grahami (Regan), and its evolutionary and genetic applications.</title>
        <authorList>
            <person name="Jiang W."/>
        </authorList>
    </citation>
    <scope>NUCLEOTIDE SEQUENCE [LARGE SCALE GENOMIC DNA]</scope>
    <source>
        <strain evidence="2">AG-KIZ</strain>
        <tissue evidence="2">Muscle</tissue>
    </source>
</reference>
<dbReference type="AlphaFoldDB" id="A0A3N0YJ90"/>
<protein>
    <submittedName>
        <fullName evidence="2">Uncharacterized protein</fullName>
    </submittedName>
</protein>
<feature type="compositionally biased region" description="Basic and acidic residues" evidence="1">
    <location>
        <begin position="55"/>
        <end position="66"/>
    </location>
</feature>
<evidence type="ECO:0000256" key="1">
    <source>
        <dbReference type="SAM" id="MobiDB-lite"/>
    </source>
</evidence>
<dbReference type="EMBL" id="RJVU01038599">
    <property type="protein sequence ID" value="ROL46305.1"/>
    <property type="molecule type" value="Genomic_DNA"/>
</dbReference>
<feature type="region of interest" description="Disordered" evidence="1">
    <location>
        <begin position="1"/>
        <end position="31"/>
    </location>
</feature>
<organism evidence="2 3">
    <name type="scientific">Anabarilius grahami</name>
    <name type="common">Kanglang fish</name>
    <name type="synonym">Barilius grahami</name>
    <dbReference type="NCBI Taxonomy" id="495550"/>
    <lineage>
        <taxon>Eukaryota</taxon>
        <taxon>Metazoa</taxon>
        <taxon>Chordata</taxon>
        <taxon>Craniata</taxon>
        <taxon>Vertebrata</taxon>
        <taxon>Euteleostomi</taxon>
        <taxon>Actinopterygii</taxon>
        <taxon>Neopterygii</taxon>
        <taxon>Teleostei</taxon>
        <taxon>Ostariophysi</taxon>
        <taxon>Cypriniformes</taxon>
        <taxon>Xenocyprididae</taxon>
        <taxon>Xenocypridinae</taxon>
        <taxon>Xenocypridinae incertae sedis</taxon>
        <taxon>Anabarilius</taxon>
    </lineage>
</organism>
<dbReference type="Proteomes" id="UP000281406">
    <property type="component" value="Unassembled WGS sequence"/>
</dbReference>
<proteinExistence type="predicted"/>
<name>A0A3N0YJ90_ANAGA</name>
<gene>
    <name evidence="2" type="ORF">DPX16_9040</name>
</gene>
<keyword evidence="3" id="KW-1185">Reference proteome</keyword>
<feature type="region of interest" description="Disordered" evidence="1">
    <location>
        <begin position="55"/>
        <end position="142"/>
    </location>
</feature>
<comment type="caution">
    <text evidence="2">The sequence shown here is derived from an EMBL/GenBank/DDBJ whole genome shotgun (WGS) entry which is preliminary data.</text>
</comment>
<feature type="compositionally biased region" description="Polar residues" evidence="1">
    <location>
        <begin position="9"/>
        <end position="24"/>
    </location>
</feature>
<evidence type="ECO:0000313" key="2">
    <source>
        <dbReference type="EMBL" id="ROL46305.1"/>
    </source>
</evidence>
<accession>A0A3N0YJ90</accession>